<dbReference type="GeneID" id="55996623"/>
<dbReference type="RefSeq" id="XP_035348157.1">
    <property type="nucleotide sequence ID" value="XM_035492264.1"/>
</dbReference>
<dbReference type="InterPro" id="IPR023631">
    <property type="entry name" value="Amidase_dom"/>
</dbReference>
<dbReference type="Pfam" id="PF01425">
    <property type="entry name" value="Amidase"/>
    <property type="match status" value="1"/>
</dbReference>
<dbReference type="InterPro" id="IPR036928">
    <property type="entry name" value="AS_sf"/>
</dbReference>
<accession>A0A7H8RBU3</accession>
<evidence type="ECO:0000313" key="3">
    <source>
        <dbReference type="Proteomes" id="UP000509510"/>
    </source>
</evidence>
<evidence type="ECO:0000313" key="2">
    <source>
        <dbReference type="EMBL" id="QKX61983.1"/>
    </source>
</evidence>
<protein>
    <recommendedName>
        <fullName evidence="1">Amidase domain-containing protein</fullName>
    </recommendedName>
</protein>
<feature type="domain" description="Amidase" evidence="1">
    <location>
        <begin position="27"/>
        <end position="469"/>
    </location>
</feature>
<dbReference type="PANTHER" id="PTHR42678">
    <property type="entry name" value="AMIDASE"/>
    <property type="match status" value="1"/>
</dbReference>
<name>A0A7H8RBU3_TALRU</name>
<dbReference type="Gene3D" id="3.90.1300.10">
    <property type="entry name" value="Amidase signature (AS) domain"/>
    <property type="match status" value="1"/>
</dbReference>
<dbReference type="PANTHER" id="PTHR42678:SF34">
    <property type="entry name" value="OS04G0183300 PROTEIN"/>
    <property type="match status" value="1"/>
</dbReference>
<dbReference type="OrthoDB" id="566138at2759"/>
<gene>
    <name evidence="2" type="ORF">TRUGW13939_09139</name>
</gene>
<dbReference type="AlphaFoldDB" id="A0A7H8RBU3"/>
<dbReference type="Proteomes" id="UP000509510">
    <property type="component" value="Chromosome V"/>
</dbReference>
<dbReference type="SUPFAM" id="SSF75304">
    <property type="entry name" value="Amidase signature (AS) enzymes"/>
    <property type="match status" value="1"/>
</dbReference>
<evidence type="ECO:0000259" key="1">
    <source>
        <dbReference type="Pfam" id="PF01425"/>
    </source>
</evidence>
<reference evidence="3" key="1">
    <citation type="submission" date="2020-06" db="EMBL/GenBank/DDBJ databases">
        <title>A chromosome-scale genome assembly of Talaromyces rugulosus W13939.</title>
        <authorList>
            <person name="Wang B."/>
            <person name="Guo L."/>
            <person name="Ye K."/>
            <person name="Wang L."/>
        </authorList>
    </citation>
    <scope>NUCLEOTIDE SEQUENCE [LARGE SCALE GENOMIC DNA]</scope>
    <source>
        <strain evidence="3">W13939</strain>
    </source>
</reference>
<keyword evidence="3" id="KW-1185">Reference proteome</keyword>
<sequence>MAFNVLTTNATELQRLLQENKITSVQIVHEYIAQIDRHEPALNALISAAKRDNVLAIARSLDQERQKGKLRGPFHGIPIILKDSFVTASDLGMSTTVGSRAFIGSKASKNGVITQQLIDGGLIILGKGNMTEFAGMKMTTMMPGWSAHGGQTLSPYVGKLEENEKLLGHSAPGGSSTGSAVAVAAGFSPLAMATETIGSIVTPSTRAALYALKPTTGIQDVTGLHTMTDFFDSAGPMAKSAEDVRVLSEILLDRTFNFSPSGSWEGLSIGFLDPKVWTMASDFCTQFEGTAEQMVDEYEDTVSSLKSHGCSLKYPIDLKDVSTLSDILPIAYWDFKNVCIPRFIKAFDECPVSSVADIVKYNRDNSKTALPAPFTEQNDLEGAMNSNDEKEKIDALKLDLRNAAKDILDDAFDKEKINIIAAPGDSPLCVHAAAAGYPVATVPIGQLRYNNRPFGLCLLAKANEEETLLRFMNAYERVGKPRPVPNI</sequence>
<dbReference type="EMBL" id="CP055902">
    <property type="protein sequence ID" value="QKX61983.1"/>
    <property type="molecule type" value="Genomic_DNA"/>
</dbReference>
<organism evidence="2 3">
    <name type="scientific">Talaromyces rugulosus</name>
    <name type="common">Penicillium rugulosum</name>
    <dbReference type="NCBI Taxonomy" id="121627"/>
    <lineage>
        <taxon>Eukaryota</taxon>
        <taxon>Fungi</taxon>
        <taxon>Dikarya</taxon>
        <taxon>Ascomycota</taxon>
        <taxon>Pezizomycotina</taxon>
        <taxon>Eurotiomycetes</taxon>
        <taxon>Eurotiomycetidae</taxon>
        <taxon>Eurotiales</taxon>
        <taxon>Trichocomaceae</taxon>
        <taxon>Talaromyces</taxon>
        <taxon>Talaromyces sect. Islandici</taxon>
    </lineage>
</organism>
<dbReference type="KEGG" id="trg:TRUGW13939_09139"/>
<proteinExistence type="predicted"/>